<gene>
    <name evidence="2" type="ORF">Pla133_37580</name>
</gene>
<feature type="chain" id="PRO_5021925987" description="CARDB domain-containing protein" evidence="1">
    <location>
        <begin position="23"/>
        <end position="385"/>
    </location>
</feature>
<dbReference type="KEGG" id="pbap:Pla133_37580"/>
<reference evidence="2 3" key="1">
    <citation type="submission" date="2019-02" db="EMBL/GenBank/DDBJ databases">
        <title>Deep-cultivation of Planctomycetes and their phenomic and genomic characterization uncovers novel biology.</title>
        <authorList>
            <person name="Wiegand S."/>
            <person name="Jogler M."/>
            <person name="Boedeker C."/>
            <person name="Pinto D."/>
            <person name="Vollmers J."/>
            <person name="Rivas-Marin E."/>
            <person name="Kohn T."/>
            <person name="Peeters S.H."/>
            <person name="Heuer A."/>
            <person name="Rast P."/>
            <person name="Oberbeckmann S."/>
            <person name="Bunk B."/>
            <person name="Jeske O."/>
            <person name="Meyerdierks A."/>
            <person name="Storesund J.E."/>
            <person name="Kallscheuer N."/>
            <person name="Luecker S."/>
            <person name="Lage O.M."/>
            <person name="Pohl T."/>
            <person name="Merkel B.J."/>
            <person name="Hornburger P."/>
            <person name="Mueller R.-W."/>
            <person name="Bruemmer F."/>
            <person name="Labrenz M."/>
            <person name="Spormann A.M."/>
            <person name="Op den Camp H."/>
            <person name="Overmann J."/>
            <person name="Amann R."/>
            <person name="Jetten M.S.M."/>
            <person name="Mascher T."/>
            <person name="Medema M.H."/>
            <person name="Devos D.P."/>
            <person name="Kaster A.-K."/>
            <person name="Ovreas L."/>
            <person name="Rohde M."/>
            <person name="Galperin M.Y."/>
            <person name="Jogler C."/>
        </authorList>
    </citation>
    <scope>NUCLEOTIDE SEQUENCE [LARGE SCALE GENOMIC DNA]</scope>
    <source>
        <strain evidence="2 3">Pla133</strain>
    </source>
</reference>
<dbReference type="EMBL" id="CP036287">
    <property type="protein sequence ID" value="QDU68656.1"/>
    <property type="molecule type" value="Genomic_DNA"/>
</dbReference>
<evidence type="ECO:0000256" key="1">
    <source>
        <dbReference type="SAM" id="SignalP"/>
    </source>
</evidence>
<name>A0A518BNY1_9BACT</name>
<protein>
    <recommendedName>
        <fullName evidence="4">CARDB domain-containing protein</fullName>
    </recommendedName>
</protein>
<evidence type="ECO:0000313" key="3">
    <source>
        <dbReference type="Proteomes" id="UP000316921"/>
    </source>
</evidence>
<proteinExistence type="predicted"/>
<sequence precursor="true">MRSTAAATGHLGPLALTLSLLAAQGHAQCFLADVDALHPPPPLALNPLELGTEFPFQYPVLGNAVNLVGPNAPQSWIHGLYLAAGPAVIPFELPVQGTLLLDSSLFLFGSFKTEADWLLNVPFGIPAGSEAFAQYVSTNGLEWRFSNALELKVGFFEAEIEVLSVTGSPIGGDNIPDPYVVTYRNNGPAFASPILQVCIDGICGSATVSAPPGGTATATVLVNTPPVPVSCGGASTRIATACSLLPDCKPSNDCASASITVDAAYWDLEFDVINAPGTVWKGSSASWQVRVRNNGNAVSDDVCFLSAMVPNPGKGQFGNPILPIHFNSSGQLAPGQQKTFNCSIVVPQFAFSGTQYFKVEVNYSAGCFDNCDAGNFDQDSVTVLP</sequence>
<dbReference type="AlphaFoldDB" id="A0A518BNY1"/>
<evidence type="ECO:0000313" key="2">
    <source>
        <dbReference type="EMBL" id="QDU68656.1"/>
    </source>
</evidence>
<evidence type="ECO:0008006" key="4">
    <source>
        <dbReference type="Google" id="ProtNLM"/>
    </source>
</evidence>
<organism evidence="2 3">
    <name type="scientific">Engelhardtia mirabilis</name>
    <dbReference type="NCBI Taxonomy" id="2528011"/>
    <lineage>
        <taxon>Bacteria</taxon>
        <taxon>Pseudomonadati</taxon>
        <taxon>Planctomycetota</taxon>
        <taxon>Planctomycetia</taxon>
        <taxon>Planctomycetia incertae sedis</taxon>
        <taxon>Engelhardtia</taxon>
    </lineage>
</organism>
<dbReference type="RefSeq" id="WP_145067855.1">
    <property type="nucleotide sequence ID" value="NZ_CP036287.1"/>
</dbReference>
<keyword evidence="1" id="KW-0732">Signal</keyword>
<accession>A0A518BNY1</accession>
<dbReference type="Proteomes" id="UP000316921">
    <property type="component" value="Chromosome"/>
</dbReference>
<feature type="signal peptide" evidence="1">
    <location>
        <begin position="1"/>
        <end position="22"/>
    </location>
</feature>
<keyword evidence="3" id="KW-1185">Reference proteome</keyword>
<dbReference type="Gene3D" id="2.60.40.10">
    <property type="entry name" value="Immunoglobulins"/>
    <property type="match status" value="1"/>
</dbReference>
<dbReference type="InterPro" id="IPR013783">
    <property type="entry name" value="Ig-like_fold"/>
</dbReference>